<feature type="transmembrane region" description="Helical" evidence="6">
    <location>
        <begin position="103"/>
        <end position="122"/>
    </location>
</feature>
<evidence type="ECO:0000256" key="4">
    <source>
        <dbReference type="ARBA" id="ARBA00023136"/>
    </source>
</evidence>
<dbReference type="Pfam" id="PF14378">
    <property type="entry name" value="PAP2_3"/>
    <property type="match status" value="1"/>
</dbReference>
<gene>
    <name evidence="8" type="ORF">GCM10009606_20570</name>
</gene>
<dbReference type="RefSeq" id="WP_343907433.1">
    <property type="nucleotide sequence ID" value="NZ_BAAAJE010000007.1"/>
</dbReference>
<dbReference type="InterPro" id="IPR052185">
    <property type="entry name" value="IPC_Synthase-Related"/>
</dbReference>
<keyword evidence="4 6" id="KW-0472">Membrane</keyword>
<reference evidence="9" key="1">
    <citation type="journal article" date="2019" name="Int. J. Syst. Evol. Microbiol.">
        <title>The Global Catalogue of Microorganisms (GCM) 10K type strain sequencing project: providing services to taxonomists for standard genome sequencing and annotation.</title>
        <authorList>
            <consortium name="The Broad Institute Genomics Platform"/>
            <consortium name="The Broad Institute Genome Sequencing Center for Infectious Disease"/>
            <person name="Wu L."/>
            <person name="Ma J."/>
        </authorList>
    </citation>
    <scope>NUCLEOTIDE SEQUENCE [LARGE SCALE GENOMIC DNA]</scope>
    <source>
        <strain evidence="9">JCM 11813</strain>
    </source>
</reference>
<evidence type="ECO:0000256" key="5">
    <source>
        <dbReference type="SAM" id="MobiDB-lite"/>
    </source>
</evidence>
<comment type="subcellular location">
    <subcellularLocation>
        <location evidence="1">Membrane</location>
        <topology evidence="1">Multi-pass membrane protein</topology>
    </subcellularLocation>
</comment>
<feature type="transmembrane region" description="Helical" evidence="6">
    <location>
        <begin position="30"/>
        <end position="51"/>
    </location>
</feature>
<comment type="caution">
    <text evidence="8">The sequence shown here is derived from an EMBL/GenBank/DDBJ whole genome shotgun (WGS) entry which is preliminary data.</text>
</comment>
<dbReference type="InterPro" id="IPR026841">
    <property type="entry name" value="Aur1/Ipt1"/>
</dbReference>
<accession>A0ABP4EWP9</accession>
<feature type="transmembrane region" description="Helical" evidence="6">
    <location>
        <begin position="237"/>
        <end position="254"/>
    </location>
</feature>
<name>A0ABP4EWP9_9ACTN</name>
<proteinExistence type="predicted"/>
<feature type="transmembrane region" description="Helical" evidence="6">
    <location>
        <begin position="6"/>
        <end position="23"/>
    </location>
</feature>
<evidence type="ECO:0000256" key="6">
    <source>
        <dbReference type="SAM" id="Phobius"/>
    </source>
</evidence>
<feature type="domain" description="Inositolphosphotransferase Aur1/Ipt1" evidence="7">
    <location>
        <begin position="71"/>
        <end position="249"/>
    </location>
</feature>
<feature type="region of interest" description="Disordered" evidence="5">
    <location>
        <begin position="263"/>
        <end position="286"/>
    </location>
</feature>
<dbReference type="CDD" id="cd03386">
    <property type="entry name" value="PAP2_Aur1_like"/>
    <property type="match status" value="1"/>
</dbReference>
<evidence type="ECO:0000256" key="2">
    <source>
        <dbReference type="ARBA" id="ARBA00022692"/>
    </source>
</evidence>
<dbReference type="EMBL" id="BAAAJE010000007">
    <property type="protein sequence ID" value="GAA1141002.1"/>
    <property type="molecule type" value="Genomic_DNA"/>
</dbReference>
<evidence type="ECO:0000259" key="7">
    <source>
        <dbReference type="Pfam" id="PF14378"/>
    </source>
</evidence>
<organism evidence="8 9">
    <name type="scientific">Nocardioides aquiterrae</name>
    <dbReference type="NCBI Taxonomy" id="203799"/>
    <lineage>
        <taxon>Bacteria</taxon>
        <taxon>Bacillati</taxon>
        <taxon>Actinomycetota</taxon>
        <taxon>Actinomycetes</taxon>
        <taxon>Propionibacteriales</taxon>
        <taxon>Nocardioidaceae</taxon>
        <taxon>Nocardioides</taxon>
    </lineage>
</organism>
<evidence type="ECO:0000256" key="1">
    <source>
        <dbReference type="ARBA" id="ARBA00004141"/>
    </source>
</evidence>
<dbReference type="Proteomes" id="UP001499979">
    <property type="component" value="Unassembled WGS sequence"/>
</dbReference>
<evidence type="ECO:0000313" key="8">
    <source>
        <dbReference type="EMBL" id="GAA1141002.1"/>
    </source>
</evidence>
<keyword evidence="3 6" id="KW-1133">Transmembrane helix</keyword>
<keyword evidence="9" id="KW-1185">Reference proteome</keyword>
<keyword evidence="2 6" id="KW-0812">Transmembrane</keyword>
<dbReference type="PANTHER" id="PTHR31310">
    <property type="match status" value="1"/>
</dbReference>
<protein>
    <submittedName>
        <fullName evidence="8">Phosphatase PAP2 family protein</fullName>
    </submittedName>
</protein>
<evidence type="ECO:0000313" key="9">
    <source>
        <dbReference type="Proteomes" id="UP001499979"/>
    </source>
</evidence>
<sequence>MPWPTWDQAAIAAALAMLAWLAVRLRPSRLTPHVAPVALEFALIASLYSVWRLARMLPLATTTGAMARGRDIADIEHALRLPTELSLQRYVLSHDWLASATSWYYATLHVPALLAFLVWLFFRHRDQYPHWRNGLVLLTAGCLVIRFVRVAPPRFFPDLGYEDLAQHYGISVYGADVQRGISDQFAAMPSIHVGWAAIVSFGIVAASTSVWRWLYLSHVVLTTLVVSATANHWWLDGVVAVLLLAGGLAADSAWRRYLASRAVSRPPGPRSRTEPAVPSCPASPVP</sequence>
<dbReference type="PANTHER" id="PTHR31310:SF7">
    <property type="entry name" value="PA-PHOSPHATASE RELATED-FAMILY PROTEIN DDB_G0268928"/>
    <property type="match status" value="1"/>
</dbReference>
<evidence type="ECO:0000256" key="3">
    <source>
        <dbReference type="ARBA" id="ARBA00022989"/>
    </source>
</evidence>
<feature type="transmembrane region" description="Helical" evidence="6">
    <location>
        <begin position="185"/>
        <end position="206"/>
    </location>
</feature>